<organism evidence="2">
    <name type="scientific">Tetraselmis chuii</name>
    <dbReference type="NCBI Taxonomy" id="63592"/>
    <lineage>
        <taxon>Eukaryota</taxon>
        <taxon>Viridiplantae</taxon>
        <taxon>Chlorophyta</taxon>
        <taxon>core chlorophytes</taxon>
        <taxon>Chlorodendrophyceae</taxon>
        <taxon>Chlorodendrales</taxon>
        <taxon>Chlorodendraceae</taxon>
        <taxon>Tetraselmis</taxon>
    </lineage>
</organism>
<reference evidence="2" key="1">
    <citation type="submission" date="2021-01" db="EMBL/GenBank/DDBJ databases">
        <authorList>
            <person name="Corre E."/>
            <person name="Pelletier E."/>
            <person name="Niang G."/>
            <person name="Scheremetjew M."/>
            <person name="Finn R."/>
            <person name="Kale V."/>
            <person name="Holt S."/>
            <person name="Cochrane G."/>
            <person name="Meng A."/>
            <person name="Brown T."/>
            <person name="Cohen L."/>
        </authorList>
    </citation>
    <scope>NUCLEOTIDE SEQUENCE</scope>
    <source>
        <strain evidence="2">PLY429</strain>
    </source>
</reference>
<feature type="compositionally biased region" description="Polar residues" evidence="1">
    <location>
        <begin position="28"/>
        <end position="64"/>
    </location>
</feature>
<protein>
    <submittedName>
        <fullName evidence="2">Uncharacterized protein</fullName>
    </submittedName>
</protein>
<evidence type="ECO:0000256" key="1">
    <source>
        <dbReference type="SAM" id="MobiDB-lite"/>
    </source>
</evidence>
<evidence type="ECO:0000313" key="3">
    <source>
        <dbReference type="EMBL" id="CAD9214524.1"/>
    </source>
</evidence>
<accession>A0A6U1KAS0</accession>
<name>A0A6U1KAS0_9CHLO</name>
<evidence type="ECO:0000313" key="2">
    <source>
        <dbReference type="EMBL" id="CAD9214523.1"/>
    </source>
</evidence>
<gene>
    <name evidence="2" type="ORF">TCHU04912_LOCUS16763</name>
    <name evidence="3" type="ORF">TCHU04912_LOCUS16764</name>
</gene>
<feature type="region of interest" description="Disordered" evidence="1">
    <location>
        <begin position="26"/>
        <end position="119"/>
    </location>
</feature>
<dbReference type="AlphaFoldDB" id="A0A6U1KAS0"/>
<dbReference type="EMBL" id="HBGG01032097">
    <property type="protein sequence ID" value="CAD9214523.1"/>
    <property type="molecule type" value="Transcribed_RNA"/>
</dbReference>
<proteinExistence type="predicted"/>
<dbReference type="EMBL" id="HBGG01032098">
    <property type="protein sequence ID" value="CAD9214524.1"/>
    <property type="molecule type" value="Transcribed_RNA"/>
</dbReference>
<feature type="compositionally biased region" description="Low complexity" evidence="1">
    <location>
        <begin position="65"/>
        <end position="80"/>
    </location>
</feature>
<sequence length="136" mass="14263">MSLPDGSFSPQLWVARVISGGTYEYDQAHSQAGGSPPTGVSPSAFTYDSPANSRPGTAGYQPQNSPFSSSGYSPTSAGWSPGSAGYMPGNAGGGFIPRSPTHVYTPPPRTAAWETPRLPPNGYRKSWDVVLNVMHS</sequence>